<dbReference type="InterPro" id="IPR043133">
    <property type="entry name" value="GTP-CH-I_C/QueF"/>
</dbReference>
<evidence type="ECO:0000256" key="5">
    <source>
        <dbReference type="ARBA" id="ARBA00022741"/>
    </source>
</evidence>
<dbReference type="OrthoDB" id="615426at2759"/>
<comment type="pathway">
    <text evidence="1">Cofactor biosynthesis; tetrahydrofolate biosynthesis; 2-amino-4-hydroxy-6-hydroxymethyl-7,8-dihydropteridine diphosphate from 7,8-dihydroneopterin triphosphate: step 4/4.</text>
</comment>
<evidence type="ECO:0000256" key="8">
    <source>
        <dbReference type="ARBA" id="ARBA00022909"/>
    </source>
</evidence>
<dbReference type="SMART" id="SM00905">
    <property type="entry name" value="FolB"/>
    <property type="match status" value="1"/>
</dbReference>
<dbReference type="GO" id="GO:0004150">
    <property type="term" value="F:dihydroneopterin aldolase activity"/>
    <property type="evidence" value="ECO:0007669"/>
    <property type="project" value="InterPro"/>
</dbReference>
<dbReference type="SUPFAM" id="SSF55083">
    <property type="entry name" value="6-hydroxymethyl-7,8-dihydropterin pyrophosphokinase, HPPK"/>
    <property type="match status" value="1"/>
</dbReference>
<dbReference type="CDD" id="cd00483">
    <property type="entry name" value="HPPK"/>
    <property type="match status" value="1"/>
</dbReference>
<evidence type="ECO:0000256" key="3">
    <source>
        <dbReference type="ARBA" id="ARBA00013253"/>
    </source>
</evidence>
<keyword evidence="5" id="KW-0547">Nucleotide-binding</keyword>
<proteinExistence type="inferred from homology"/>
<dbReference type="Proteomes" id="UP001165063">
    <property type="component" value="Unassembled WGS sequence"/>
</dbReference>
<dbReference type="Gene3D" id="3.30.70.560">
    <property type="entry name" value="7,8-Dihydro-6-hydroxymethylpterin-pyrophosphokinase HPPK"/>
    <property type="match status" value="1"/>
</dbReference>
<keyword evidence="7" id="KW-0067">ATP-binding</keyword>
<evidence type="ECO:0000313" key="10">
    <source>
        <dbReference type="EMBL" id="GMG22163.1"/>
    </source>
</evidence>
<dbReference type="Gene3D" id="3.30.1130.10">
    <property type="match status" value="2"/>
</dbReference>
<dbReference type="EC" id="2.7.6.3" evidence="3"/>
<dbReference type="GO" id="GO:0016301">
    <property type="term" value="F:kinase activity"/>
    <property type="evidence" value="ECO:0007669"/>
    <property type="project" value="UniProtKB-KW"/>
</dbReference>
<dbReference type="Pfam" id="PF01288">
    <property type="entry name" value="HPPK"/>
    <property type="match status" value="1"/>
</dbReference>
<keyword evidence="11" id="KW-1185">Reference proteome</keyword>
<dbReference type="GO" id="GO:0003848">
    <property type="term" value="F:2-amino-4-hydroxy-6-hydroxymethyldihydropteridine diphosphokinase activity"/>
    <property type="evidence" value="ECO:0007669"/>
    <property type="project" value="UniProtKB-EC"/>
</dbReference>
<gene>
    <name evidence="10" type="ORF">Amon01_000253900</name>
</gene>
<dbReference type="PANTHER" id="PTHR43071">
    <property type="entry name" value="2-AMINO-4-HYDROXY-6-HYDROXYMETHYLDIHYDROPTERIDINE PYROPHOSPHOKINASE"/>
    <property type="match status" value="1"/>
</dbReference>
<dbReference type="PROSITE" id="PS00794">
    <property type="entry name" value="HPPK"/>
    <property type="match status" value="1"/>
</dbReference>
<dbReference type="GO" id="GO:0046656">
    <property type="term" value="P:folic acid biosynthetic process"/>
    <property type="evidence" value="ECO:0007669"/>
    <property type="project" value="UniProtKB-KW"/>
</dbReference>
<evidence type="ECO:0000256" key="2">
    <source>
        <dbReference type="ARBA" id="ARBA00009640"/>
    </source>
</evidence>
<dbReference type="InterPro" id="IPR006157">
    <property type="entry name" value="FolB_dom"/>
</dbReference>
<evidence type="ECO:0000256" key="7">
    <source>
        <dbReference type="ARBA" id="ARBA00022840"/>
    </source>
</evidence>
<evidence type="ECO:0000259" key="9">
    <source>
        <dbReference type="PROSITE" id="PS00794"/>
    </source>
</evidence>
<protein>
    <recommendedName>
        <fullName evidence="3">2-amino-4-hydroxy-6-hydroxymethyldihydropteridine diphosphokinase</fullName>
        <ecNumber evidence="3">2.7.6.3</ecNumber>
    </recommendedName>
</protein>
<comment type="similarity">
    <text evidence="2">In the N-terminal section; belongs to the DHNA family.</text>
</comment>
<dbReference type="InterPro" id="IPR035907">
    <property type="entry name" value="Hppk_sf"/>
</dbReference>
<dbReference type="InterPro" id="IPR000550">
    <property type="entry name" value="Hppk"/>
</dbReference>
<organism evidence="10 11">
    <name type="scientific">Ambrosiozyma monospora</name>
    <name type="common">Yeast</name>
    <name type="synonym">Endomycopsis monosporus</name>
    <dbReference type="NCBI Taxonomy" id="43982"/>
    <lineage>
        <taxon>Eukaryota</taxon>
        <taxon>Fungi</taxon>
        <taxon>Dikarya</taxon>
        <taxon>Ascomycota</taxon>
        <taxon>Saccharomycotina</taxon>
        <taxon>Pichiomycetes</taxon>
        <taxon>Pichiales</taxon>
        <taxon>Pichiaceae</taxon>
        <taxon>Ambrosiozyma</taxon>
    </lineage>
</organism>
<keyword evidence="6" id="KW-0418">Kinase</keyword>
<sequence length="478" mass="54053">MTQTRQHSILKGNDLKDTVSVKNLKFSCQLYSQQKHLDLSLDLKTSFLKAGLTDDLKYSINYAVLSRAVKEFESANENKHFTSFKNLGESLFKDVIFKQNSDHASLSIDDHQSSNSVQVKLHRSLNRNDNSITTQENSADTLKIRDLKLMTIIGVFTEERFTKQPVVLDITVHPNSKSSLWAAGPDMLVSQITKYIENSNFKTVEALVLNVCKLVYQTISGIEKCEVNVIKPDAIDYTDGVGVSVIRTKKEIEAEVEDVVAFDSSNVTVDKFFIPNLNSETVAVPQADDHKFHTVYLAFGSNVGNQLSFINGAIEALNEKNIKVLQTSSLYKSKPMYYLDQSDFINGCLKVETVLPPHDLLKELKDIEYNVFKRVKKFDNGPRSIDLDILFYDGLILNDPDLNIPHIRMLERSFVLLPLCEILPPTFIHPVTAEPVHDHLKQLVTGTRQVDPNVQTSIDLVNLVPLVDNSKEFRYIEM</sequence>
<dbReference type="GO" id="GO:0005524">
    <property type="term" value="F:ATP binding"/>
    <property type="evidence" value="ECO:0007669"/>
    <property type="project" value="UniProtKB-KW"/>
</dbReference>
<dbReference type="SUPFAM" id="SSF55620">
    <property type="entry name" value="Tetrahydrobiopterin biosynthesis enzymes-like"/>
    <property type="match status" value="2"/>
</dbReference>
<dbReference type="Pfam" id="PF02152">
    <property type="entry name" value="FolB"/>
    <property type="match status" value="1"/>
</dbReference>
<reference evidence="10" key="1">
    <citation type="submission" date="2023-04" db="EMBL/GenBank/DDBJ databases">
        <title>Ambrosiozyma monospora NBRC 1965.</title>
        <authorList>
            <person name="Ichikawa N."/>
            <person name="Sato H."/>
            <person name="Tonouchi N."/>
        </authorList>
    </citation>
    <scope>NUCLEOTIDE SEQUENCE</scope>
    <source>
        <strain evidence="10">NBRC 1965</strain>
    </source>
</reference>
<evidence type="ECO:0000256" key="4">
    <source>
        <dbReference type="ARBA" id="ARBA00022679"/>
    </source>
</evidence>
<dbReference type="EMBL" id="BSXU01000938">
    <property type="protein sequence ID" value="GMG22163.1"/>
    <property type="molecule type" value="Genomic_DNA"/>
</dbReference>
<dbReference type="PANTHER" id="PTHR43071:SF1">
    <property type="entry name" value="2-AMINO-4-HYDROXY-6-HYDROXYMETHYLDIHYDROPTERIDINE PYROPHOSPHOKINASE"/>
    <property type="match status" value="1"/>
</dbReference>
<evidence type="ECO:0000256" key="6">
    <source>
        <dbReference type="ARBA" id="ARBA00022777"/>
    </source>
</evidence>
<dbReference type="NCBIfam" id="TIGR01498">
    <property type="entry name" value="folK"/>
    <property type="match status" value="1"/>
</dbReference>
<dbReference type="AlphaFoldDB" id="A0A9W6YV08"/>
<keyword evidence="4" id="KW-0808">Transferase</keyword>
<comment type="caution">
    <text evidence="10">The sequence shown here is derived from an EMBL/GenBank/DDBJ whole genome shotgun (WGS) entry which is preliminary data.</text>
</comment>
<evidence type="ECO:0000256" key="1">
    <source>
        <dbReference type="ARBA" id="ARBA00005051"/>
    </source>
</evidence>
<accession>A0A9W6YV08</accession>
<evidence type="ECO:0000313" key="11">
    <source>
        <dbReference type="Proteomes" id="UP001165063"/>
    </source>
</evidence>
<keyword evidence="8" id="KW-0289">Folate biosynthesis</keyword>
<name>A0A9W6YV08_AMBMO</name>
<dbReference type="NCBIfam" id="TIGR00526">
    <property type="entry name" value="folB_dom"/>
    <property type="match status" value="1"/>
</dbReference>
<feature type="domain" description="7,8-dihydro-6-hydroxymethylpterin-pyrophosphokinase" evidence="9">
    <location>
        <begin position="379"/>
        <end position="390"/>
    </location>
</feature>